<comment type="caution">
    <text evidence="1">The sequence shown here is derived from an EMBL/GenBank/DDBJ whole genome shotgun (WGS) entry which is preliminary data.</text>
</comment>
<evidence type="ECO:0000313" key="2">
    <source>
        <dbReference type="Proteomes" id="UP000327157"/>
    </source>
</evidence>
<protein>
    <submittedName>
        <fullName evidence="1">Disease resistance protein</fullName>
    </submittedName>
</protein>
<gene>
    <name evidence="1" type="ORF">D8674_004603</name>
</gene>
<name>A0A5N5FKD0_9ROSA</name>
<evidence type="ECO:0000313" key="1">
    <source>
        <dbReference type="EMBL" id="KAB2603598.1"/>
    </source>
</evidence>
<dbReference type="Proteomes" id="UP000327157">
    <property type="component" value="Chromosome 10"/>
</dbReference>
<sequence length="87" mass="10137">MALGPVHESHHLHWISVAKPLSQRVHGSTTREVHQHPKVPDPWWIIQDSPIFRNTRDLLAGKCSECRGGQLERERNDSESGLYFFYY</sequence>
<dbReference type="AlphaFoldDB" id="A0A5N5FKD0"/>
<reference evidence="1 2" key="3">
    <citation type="submission" date="2019-11" db="EMBL/GenBank/DDBJ databases">
        <title>A de novo genome assembly of a pear dwarfing rootstock.</title>
        <authorList>
            <person name="Wang F."/>
            <person name="Wang J."/>
            <person name="Li S."/>
            <person name="Zhang Y."/>
            <person name="Fang M."/>
            <person name="Ma L."/>
            <person name="Zhao Y."/>
            <person name="Jiang S."/>
        </authorList>
    </citation>
    <scope>NUCLEOTIDE SEQUENCE [LARGE SCALE GENOMIC DNA]</scope>
    <source>
        <strain evidence="1">S2</strain>
        <tissue evidence="1">Leaf</tissue>
    </source>
</reference>
<reference evidence="1 2" key="1">
    <citation type="submission" date="2019-09" db="EMBL/GenBank/DDBJ databases">
        <authorList>
            <person name="Ou C."/>
        </authorList>
    </citation>
    <scope>NUCLEOTIDE SEQUENCE [LARGE SCALE GENOMIC DNA]</scope>
    <source>
        <strain evidence="1">S2</strain>
        <tissue evidence="1">Leaf</tissue>
    </source>
</reference>
<accession>A0A5N5FKD0</accession>
<reference evidence="2" key="2">
    <citation type="submission" date="2019-10" db="EMBL/GenBank/DDBJ databases">
        <title>A de novo genome assembly of a pear dwarfing rootstock.</title>
        <authorList>
            <person name="Wang F."/>
            <person name="Wang J."/>
            <person name="Li S."/>
            <person name="Zhang Y."/>
            <person name="Fang M."/>
            <person name="Ma L."/>
            <person name="Zhao Y."/>
            <person name="Jiang S."/>
        </authorList>
    </citation>
    <scope>NUCLEOTIDE SEQUENCE [LARGE SCALE GENOMIC DNA]</scope>
</reference>
<proteinExistence type="predicted"/>
<organism evidence="1 2">
    <name type="scientific">Pyrus ussuriensis x Pyrus communis</name>
    <dbReference type="NCBI Taxonomy" id="2448454"/>
    <lineage>
        <taxon>Eukaryota</taxon>
        <taxon>Viridiplantae</taxon>
        <taxon>Streptophyta</taxon>
        <taxon>Embryophyta</taxon>
        <taxon>Tracheophyta</taxon>
        <taxon>Spermatophyta</taxon>
        <taxon>Magnoliopsida</taxon>
        <taxon>eudicotyledons</taxon>
        <taxon>Gunneridae</taxon>
        <taxon>Pentapetalae</taxon>
        <taxon>rosids</taxon>
        <taxon>fabids</taxon>
        <taxon>Rosales</taxon>
        <taxon>Rosaceae</taxon>
        <taxon>Amygdaloideae</taxon>
        <taxon>Maleae</taxon>
        <taxon>Pyrus</taxon>
    </lineage>
</organism>
<dbReference type="EMBL" id="SMOL01000695">
    <property type="protein sequence ID" value="KAB2603598.1"/>
    <property type="molecule type" value="Genomic_DNA"/>
</dbReference>
<keyword evidence="2" id="KW-1185">Reference proteome</keyword>